<protein>
    <submittedName>
        <fullName evidence="1">Uncharacterized protein</fullName>
    </submittedName>
</protein>
<dbReference type="EMBL" id="AMCI01005477">
    <property type="protein sequence ID" value="EJW96076.1"/>
    <property type="molecule type" value="Genomic_DNA"/>
</dbReference>
<organism evidence="1">
    <name type="scientific">gut metagenome</name>
    <dbReference type="NCBI Taxonomy" id="749906"/>
    <lineage>
        <taxon>unclassified sequences</taxon>
        <taxon>metagenomes</taxon>
        <taxon>organismal metagenomes</taxon>
    </lineage>
</organism>
<accession>J9FMD9</accession>
<proteinExistence type="predicted"/>
<dbReference type="AlphaFoldDB" id="J9FMD9"/>
<comment type="caution">
    <text evidence="1">The sequence shown here is derived from an EMBL/GenBank/DDBJ whole genome shotgun (WGS) entry which is preliminary data.</text>
</comment>
<name>J9FMD9_9ZZZZ</name>
<sequence>MLKSRLPIPILMKPPVVFGPTGISRRCDIASNPVRPEQKCWCLNRKRKNTGPRRFVSVRRLKQTLRKVIPST</sequence>
<gene>
    <name evidence="1" type="ORF">EVA_15817</name>
</gene>
<evidence type="ECO:0000313" key="1">
    <source>
        <dbReference type="EMBL" id="EJW96076.1"/>
    </source>
</evidence>
<reference evidence="1" key="1">
    <citation type="journal article" date="2012" name="PLoS ONE">
        <title>Gene sets for utilization of primary and secondary nutrition supplies in the distal gut of endangered iberian lynx.</title>
        <authorList>
            <person name="Alcaide M."/>
            <person name="Messina E."/>
            <person name="Richter M."/>
            <person name="Bargiela R."/>
            <person name="Peplies J."/>
            <person name="Huws S.A."/>
            <person name="Newbold C.J."/>
            <person name="Golyshin P.N."/>
            <person name="Simon M.A."/>
            <person name="Lopez G."/>
            <person name="Yakimov M.M."/>
            <person name="Ferrer M."/>
        </authorList>
    </citation>
    <scope>NUCLEOTIDE SEQUENCE</scope>
</reference>